<feature type="domain" description="GH10" evidence="8">
    <location>
        <begin position="42"/>
        <end position="174"/>
    </location>
</feature>
<dbReference type="PANTHER" id="PTHR31490:SF76">
    <property type="entry name" value="ENDO-1,4-BETA-XYLANASE C"/>
    <property type="match status" value="1"/>
</dbReference>
<dbReference type="InterPro" id="IPR017853">
    <property type="entry name" value="GH"/>
</dbReference>
<keyword evidence="4" id="KW-0326">Glycosidase</keyword>
<dbReference type="Proteomes" id="UP001498398">
    <property type="component" value="Unassembled WGS sequence"/>
</dbReference>
<keyword evidence="7" id="KW-0732">Signal</keyword>
<evidence type="ECO:0000313" key="9">
    <source>
        <dbReference type="EMBL" id="KAK7457787.1"/>
    </source>
</evidence>
<organism evidence="9 10">
    <name type="scientific">Marasmiellus scandens</name>
    <dbReference type="NCBI Taxonomy" id="2682957"/>
    <lineage>
        <taxon>Eukaryota</taxon>
        <taxon>Fungi</taxon>
        <taxon>Dikarya</taxon>
        <taxon>Basidiomycota</taxon>
        <taxon>Agaricomycotina</taxon>
        <taxon>Agaricomycetes</taxon>
        <taxon>Agaricomycetidae</taxon>
        <taxon>Agaricales</taxon>
        <taxon>Marasmiineae</taxon>
        <taxon>Omphalotaceae</taxon>
        <taxon>Marasmiellus</taxon>
    </lineage>
</organism>
<dbReference type="PROSITE" id="PS51760">
    <property type="entry name" value="GH10_2"/>
    <property type="match status" value="1"/>
</dbReference>
<dbReference type="PANTHER" id="PTHR31490">
    <property type="entry name" value="GLYCOSYL HYDROLASE"/>
    <property type="match status" value="1"/>
</dbReference>
<evidence type="ECO:0000256" key="3">
    <source>
        <dbReference type="ARBA" id="ARBA00023277"/>
    </source>
</evidence>
<keyword evidence="10" id="KW-1185">Reference proteome</keyword>
<keyword evidence="3" id="KW-0119">Carbohydrate metabolism</keyword>
<feature type="signal peptide" evidence="7">
    <location>
        <begin position="1"/>
        <end position="22"/>
    </location>
</feature>
<evidence type="ECO:0000256" key="4">
    <source>
        <dbReference type="ARBA" id="ARBA00023295"/>
    </source>
</evidence>
<feature type="region of interest" description="Disordered" evidence="6">
    <location>
        <begin position="22"/>
        <end position="47"/>
    </location>
</feature>
<dbReference type="Pfam" id="PF00331">
    <property type="entry name" value="Glyco_hydro_10"/>
    <property type="match status" value="1"/>
</dbReference>
<accession>A0ABR1JD38</accession>
<evidence type="ECO:0000256" key="5">
    <source>
        <dbReference type="ARBA" id="ARBA00023326"/>
    </source>
</evidence>
<dbReference type="Gene3D" id="3.20.20.80">
    <property type="entry name" value="Glycosidases"/>
    <property type="match status" value="1"/>
</dbReference>
<dbReference type="InterPro" id="IPR001000">
    <property type="entry name" value="GH10_dom"/>
</dbReference>
<feature type="chain" id="PRO_5045635097" description="GH10 domain-containing protein" evidence="7">
    <location>
        <begin position="23"/>
        <end position="174"/>
    </location>
</feature>
<evidence type="ECO:0000256" key="1">
    <source>
        <dbReference type="ARBA" id="ARBA00007495"/>
    </source>
</evidence>
<dbReference type="InterPro" id="IPR044846">
    <property type="entry name" value="GH10"/>
</dbReference>
<sequence length="174" mass="18274">MIKLSLSIVALVPLVSFGSTGGGSTSGGSTGGGSTGSGSTAGSSSTKLNDAAAAHGKYFGTETDGNSPELSETAFRNILDDKGYFSLITPGNSMKWDATEPSRGRFVYTNSDALANIAKQNGQRLRGHNCVWHSQLPSWVTNGNFDKSTLTSILQNHITNVVGHFKGQICKHYS</sequence>
<comment type="similarity">
    <text evidence="1">Belongs to the glycosyl hydrolase 10 (cellulase F) family.</text>
</comment>
<evidence type="ECO:0000259" key="8">
    <source>
        <dbReference type="PROSITE" id="PS51760"/>
    </source>
</evidence>
<protein>
    <recommendedName>
        <fullName evidence="8">GH10 domain-containing protein</fullName>
    </recommendedName>
</protein>
<dbReference type="SUPFAM" id="SSF51445">
    <property type="entry name" value="(Trans)glycosidases"/>
    <property type="match status" value="1"/>
</dbReference>
<comment type="caution">
    <text evidence="9">The sequence shown here is derived from an EMBL/GenBank/DDBJ whole genome shotgun (WGS) entry which is preliminary data.</text>
</comment>
<keyword evidence="2" id="KW-0378">Hydrolase</keyword>
<proteinExistence type="inferred from homology"/>
<evidence type="ECO:0000256" key="6">
    <source>
        <dbReference type="SAM" id="MobiDB-lite"/>
    </source>
</evidence>
<feature type="compositionally biased region" description="Low complexity" evidence="6">
    <location>
        <begin position="37"/>
        <end position="46"/>
    </location>
</feature>
<evidence type="ECO:0000313" key="10">
    <source>
        <dbReference type="Proteomes" id="UP001498398"/>
    </source>
</evidence>
<gene>
    <name evidence="9" type="ORF">VKT23_010126</name>
</gene>
<dbReference type="EMBL" id="JBANRG010000019">
    <property type="protein sequence ID" value="KAK7457787.1"/>
    <property type="molecule type" value="Genomic_DNA"/>
</dbReference>
<keyword evidence="5" id="KW-0624">Polysaccharide degradation</keyword>
<feature type="compositionally biased region" description="Gly residues" evidence="6">
    <location>
        <begin position="22"/>
        <end position="36"/>
    </location>
</feature>
<reference evidence="9 10" key="1">
    <citation type="submission" date="2024-01" db="EMBL/GenBank/DDBJ databases">
        <title>A draft genome for the cacao thread blight pathogen Marasmiellus scandens.</title>
        <authorList>
            <person name="Baruah I.K."/>
            <person name="Leung J."/>
            <person name="Bukari Y."/>
            <person name="Amoako-Attah I."/>
            <person name="Meinhardt L.W."/>
            <person name="Bailey B.A."/>
            <person name="Cohen S.P."/>
        </authorList>
    </citation>
    <scope>NUCLEOTIDE SEQUENCE [LARGE SCALE GENOMIC DNA]</scope>
    <source>
        <strain evidence="9 10">GH-19</strain>
    </source>
</reference>
<name>A0ABR1JD38_9AGAR</name>
<evidence type="ECO:0000256" key="7">
    <source>
        <dbReference type="SAM" id="SignalP"/>
    </source>
</evidence>
<evidence type="ECO:0000256" key="2">
    <source>
        <dbReference type="ARBA" id="ARBA00022801"/>
    </source>
</evidence>